<feature type="transmembrane region" description="Helical" evidence="1">
    <location>
        <begin position="193"/>
        <end position="213"/>
    </location>
</feature>
<keyword evidence="1" id="KW-1133">Transmembrane helix</keyword>
<reference evidence="3" key="1">
    <citation type="journal article" date="2019" name="Int. J. Syst. Evol. Microbiol.">
        <title>The Global Catalogue of Microorganisms (GCM) 10K type strain sequencing project: providing services to taxonomists for standard genome sequencing and annotation.</title>
        <authorList>
            <consortium name="The Broad Institute Genomics Platform"/>
            <consortium name="The Broad Institute Genome Sequencing Center for Infectious Disease"/>
            <person name="Wu L."/>
            <person name="Ma J."/>
        </authorList>
    </citation>
    <scope>NUCLEOTIDE SEQUENCE [LARGE SCALE GENOMIC DNA]</scope>
    <source>
        <strain evidence="3">CCUG 50353</strain>
    </source>
</reference>
<feature type="transmembrane region" description="Helical" evidence="1">
    <location>
        <begin position="121"/>
        <end position="144"/>
    </location>
</feature>
<protein>
    <submittedName>
        <fullName evidence="2">Uncharacterized protein</fullName>
    </submittedName>
</protein>
<proteinExistence type="predicted"/>
<feature type="transmembrane region" description="Helical" evidence="1">
    <location>
        <begin position="164"/>
        <end position="187"/>
    </location>
</feature>
<feature type="transmembrane region" description="Helical" evidence="1">
    <location>
        <begin position="261"/>
        <end position="281"/>
    </location>
</feature>
<gene>
    <name evidence="2" type="ORF">ACFO0S_04250</name>
</gene>
<feature type="transmembrane region" description="Helical" evidence="1">
    <location>
        <begin position="80"/>
        <end position="98"/>
    </location>
</feature>
<dbReference type="EMBL" id="JBHSEF010000010">
    <property type="protein sequence ID" value="MFC4354284.1"/>
    <property type="molecule type" value="Genomic_DNA"/>
</dbReference>
<sequence>MDKIRAISLILMGLIFLYNIFISNEWLNLFISILAILVLILYFPKLIYSSKILVIAMNLASIYIYFYSGNLIEYFEDIKTNLAILCIFIFVPFLIVPIRRGDYLNAIDIVLRKLITNSQRLYGLVKICVIIIGAILNMGSLHILYNFTNLKSYKAFEEVRMKALIRGVSLAFLWSPYFVSVAVVLSYFNIDWIQIFLFGIIINIIGILIGYKAEMNNNLPIRNFSTSHNEFRKAIKSILILIVNIILVTALIILIDGFSDVPILSIVPLTVLSYSILWMILQNNARYIVLDYYKELIDRGPKMGNEVSVFLSAGLFGSALLTLGSDKWILKILDTFEVENAILLIPILALLIIGSSFIGLHPIVTVSTIGVTLSQVTYFMDQHFILAIGILISWMVTVILSPFSSANLIMTGIVNRKSMFDSFRMNYKYALSLWVIAYFILIIFSIY</sequence>
<feature type="transmembrane region" description="Helical" evidence="1">
    <location>
        <begin position="27"/>
        <end position="44"/>
    </location>
</feature>
<feature type="transmembrane region" description="Helical" evidence="1">
    <location>
        <begin position="341"/>
        <end position="364"/>
    </location>
</feature>
<feature type="transmembrane region" description="Helical" evidence="1">
    <location>
        <begin position="384"/>
        <end position="409"/>
    </location>
</feature>
<keyword evidence="1" id="KW-0812">Transmembrane</keyword>
<accession>A0ABV8UT39</accession>
<keyword evidence="1" id="KW-0472">Membrane</keyword>
<feature type="transmembrane region" description="Helical" evidence="1">
    <location>
        <begin position="234"/>
        <end position="255"/>
    </location>
</feature>
<feature type="transmembrane region" description="Helical" evidence="1">
    <location>
        <begin position="6"/>
        <end position="22"/>
    </location>
</feature>
<evidence type="ECO:0000313" key="2">
    <source>
        <dbReference type="EMBL" id="MFC4354284.1"/>
    </source>
</evidence>
<comment type="caution">
    <text evidence="2">The sequence shown here is derived from an EMBL/GenBank/DDBJ whole genome shotgun (WGS) entry which is preliminary data.</text>
</comment>
<keyword evidence="3" id="KW-1185">Reference proteome</keyword>
<feature type="transmembrane region" description="Helical" evidence="1">
    <location>
        <begin position="50"/>
        <end position="68"/>
    </location>
</feature>
<dbReference type="Proteomes" id="UP001595733">
    <property type="component" value="Unassembled WGS sequence"/>
</dbReference>
<name>A0ABV8UT39_9BACL</name>
<organism evidence="2 3">
    <name type="scientific">Chryseomicrobium palamuruense</name>
    <dbReference type="NCBI Taxonomy" id="682973"/>
    <lineage>
        <taxon>Bacteria</taxon>
        <taxon>Bacillati</taxon>
        <taxon>Bacillota</taxon>
        <taxon>Bacilli</taxon>
        <taxon>Bacillales</taxon>
        <taxon>Caryophanaceae</taxon>
        <taxon>Chryseomicrobium</taxon>
    </lineage>
</organism>
<evidence type="ECO:0000256" key="1">
    <source>
        <dbReference type="SAM" id="Phobius"/>
    </source>
</evidence>
<feature type="transmembrane region" description="Helical" evidence="1">
    <location>
        <begin position="429"/>
        <end position="446"/>
    </location>
</feature>
<dbReference type="RefSeq" id="WP_378140554.1">
    <property type="nucleotide sequence ID" value="NZ_JBHSEF010000010.1"/>
</dbReference>
<evidence type="ECO:0000313" key="3">
    <source>
        <dbReference type="Proteomes" id="UP001595733"/>
    </source>
</evidence>